<evidence type="ECO:0000256" key="2">
    <source>
        <dbReference type="ARBA" id="ARBA00023239"/>
    </source>
</evidence>
<dbReference type="PROSITE" id="PS00166">
    <property type="entry name" value="ENOYL_COA_HYDRATASE"/>
    <property type="match status" value="1"/>
</dbReference>
<dbReference type="CDD" id="cd06558">
    <property type="entry name" value="crotonase-like"/>
    <property type="match status" value="1"/>
</dbReference>
<evidence type="ECO:0000313" key="3">
    <source>
        <dbReference type="EMBL" id="SVC72417.1"/>
    </source>
</evidence>
<accession>A0A382PHW2</accession>
<comment type="similarity">
    <text evidence="1">Belongs to the enoyl-CoA hydratase/isomerase family.</text>
</comment>
<organism evidence="3">
    <name type="scientific">marine metagenome</name>
    <dbReference type="NCBI Taxonomy" id="408172"/>
    <lineage>
        <taxon>unclassified sequences</taxon>
        <taxon>metagenomes</taxon>
        <taxon>ecological metagenomes</taxon>
    </lineage>
</organism>
<reference evidence="3" key="1">
    <citation type="submission" date="2018-05" db="EMBL/GenBank/DDBJ databases">
        <authorList>
            <person name="Lanie J.A."/>
            <person name="Ng W.-L."/>
            <person name="Kazmierczak K.M."/>
            <person name="Andrzejewski T.M."/>
            <person name="Davidsen T.M."/>
            <person name="Wayne K.J."/>
            <person name="Tettelin H."/>
            <person name="Glass J.I."/>
            <person name="Rusch D."/>
            <person name="Podicherti R."/>
            <person name="Tsui H.-C.T."/>
            <person name="Winkler M.E."/>
        </authorList>
    </citation>
    <scope>NUCLEOTIDE SEQUENCE</scope>
</reference>
<dbReference type="SUPFAM" id="SSF52096">
    <property type="entry name" value="ClpP/crotonase"/>
    <property type="match status" value="1"/>
</dbReference>
<dbReference type="InterPro" id="IPR029045">
    <property type="entry name" value="ClpP/crotonase-like_dom_sf"/>
</dbReference>
<feature type="non-terminal residue" evidence="3">
    <location>
        <position position="194"/>
    </location>
</feature>
<sequence length="194" mass="21567">MQFIDFALKDRVAWITINRPEVRNALNPMAYYELSQACDQIEQDDDIWLAVITGAGDKAFSAGRDLKQMAQINAASKAKKREEAELWKKITRLTDRHYFPKPIIARLNGSAYGGGLEIALACDIIVAADHARIGLPEPRRGLIPFAGGVHRLPRQMPLKKAMGYLLTGRDMNATEACELGLINEVVPAKHLNET</sequence>
<proteinExistence type="inferred from homology"/>
<dbReference type="PANTHER" id="PTHR11941">
    <property type="entry name" value="ENOYL-COA HYDRATASE-RELATED"/>
    <property type="match status" value="1"/>
</dbReference>
<name>A0A382PHW2_9ZZZZ</name>
<evidence type="ECO:0000256" key="1">
    <source>
        <dbReference type="ARBA" id="ARBA00005254"/>
    </source>
</evidence>
<dbReference type="EMBL" id="UINC01107215">
    <property type="protein sequence ID" value="SVC72417.1"/>
    <property type="molecule type" value="Genomic_DNA"/>
</dbReference>
<dbReference type="FunFam" id="3.90.226.10:FF:000009">
    <property type="entry name" value="Carnitinyl-CoA dehydratase"/>
    <property type="match status" value="1"/>
</dbReference>
<evidence type="ECO:0008006" key="4">
    <source>
        <dbReference type="Google" id="ProtNLM"/>
    </source>
</evidence>
<dbReference type="GO" id="GO:0006635">
    <property type="term" value="P:fatty acid beta-oxidation"/>
    <property type="evidence" value="ECO:0007669"/>
    <property type="project" value="TreeGrafter"/>
</dbReference>
<dbReference type="GO" id="GO:0016829">
    <property type="term" value="F:lyase activity"/>
    <property type="evidence" value="ECO:0007669"/>
    <property type="project" value="UniProtKB-KW"/>
</dbReference>
<dbReference type="AlphaFoldDB" id="A0A382PHW2"/>
<gene>
    <name evidence="3" type="ORF">METZ01_LOCUS325271</name>
</gene>
<dbReference type="PANTHER" id="PTHR11941:SF54">
    <property type="entry name" value="ENOYL-COA HYDRATASE, MITOCHONDRIAL"/>
    <property type="match status" value="1"/>
</dbReference>
<dbReference type="Pfam" id="PF00378">
    <property type="entry name" value="ECH_1"/>
    <property type="match status" value="1"/>
</dbReference>
<dbReference type="Gene3D" id="3.90.226.10">
    <property type="entry name" value="2-enoyl-CoA Hydratase, Chain A, domain 1"/>
    <property type="match status" value="1"/>
</dbReference>
<keyword evidence="2" id="KW-0456">Lyase</keyword>
<dbReference type="InterPro" id="IPR018376">
    <property type="entry name" value="Enoyl-CoA_hyd/isom_CS"/>
</dbReference>
<protein>
    <recommendedName>
        <fullName evidence="4">Enoyl-CoA hydratase</fullName>
    </recommendedName>
</protein>
<dbReference type="InterPro" id="IPR001753">
    <property type="entry name" value="Enoyl-CoA_hydra/iso"/>
</dbReference>